<protein>
    <recommendedName>
        <fullName evidence="2">Diphthine--ammonia ligase</fullName>
        <ecNumber evidence="1">6.3.1.14</ecNumber>
    </recommendedName>
    <alternativeName>
        <fullName evidence="3">Diphthamide synthase</fullName>
    </alternativeName>
    <alternativeName>
        <fullName evidence="4">Diphthamide synthetase</fullName>
    </alternativeName>
</protein>
<feature type="region of interest" description="Disordered" evidence="6">
    <location>
        <begin position="130"/>
        <end position="153"/>
    </location>
</feature>
<feature type="domain" description="Diphthamide synthase" evidence="7">
    <location>
        <begin position="157"/>
        <end position="302"/>
    </location>
</feature>
<dbReference type="SUPFAM" id="SSF55298">
    <property type="entry name" value="YjgF-like"/>
    <property type="match status" value="2"/>
</dbReference>
<feature type="compositionally biased region" description="Low complexity" evidence="6">
    <location>
        <begin position="134"/>
        <end position="152"/>
    </location>
</feature>
<proteinExistence type="predicted"/>
<dbReference type="Pfam" id="PF01042">
    <property type="entry name" value="Ribonuc_L-PSP"/>
    <property type="match status" value="1"/>
</dbReference>
<evidence type="ECO:0000313" key="9">
    <source>
        <dbReference type="Proteomes" id="UP001287286"/>
    </source>
</evidence>
<dbReference type="InterPro" id="IPR006175">
    <property type="entry name" value="YjgF/YER057c/UK114"/>
</dbReference>
<dbReference type="Gene3D" id="3.90.1490.10">
    <property type="entry name" value="putative n-type atp pyrophosphatase, domain 2"/>
    <property type="match status" value="1"/>
</dbReference>
<organism evidence="8 9">
    <name type="scientific">Purpureocillium lilacinum</name>
    <name type="common">Paecilomyces lilacinus</name>
    <dbReference type="NCBI Taxonomy" id="33203"/>
    <lineage>
        <taxon>Eukaryota</taxon>
        <taxon>Fungi</taxon>
        <taxon>Dikarya</taxon>
        <taxon>Ascomycota</taxon>
        <taxon>Pezizomycotina</taxon>
        <taxon>Sordariomycetes</taxon>
        <taxon>Hypocreomycetidae</taxon>
        <taxon>Hypocreales</taxon>
        <taxon>Ophiocordycipitaceae</taxon>
        <taxon>Purpureocillium</taxon>
    </lineage>
</organism>
<sequence>MPQERLNVIALVSGGKDSFYSLLHCIHHGHRVVALANLYPARGDDDDDDDSPATAARAVEVVDPAEPVVAPAPLQGHGPEAERDLNSFMYQTVGHEVIPLYAAATGVPLYRQQILGTALRHERDYDSAATAGESGVAGDDGSRDSAAASTAGLDETESMVPLLRAVMARHPEANALCSGAILSTYQRTRVESVALRLGLVPLSYLWKYPVLPSPSPAADEAQLLRDMAAAGLEARIVKVASAGLDEDHLWERVTSSEGVTRVKAALKKFGAAEGAALGEGGEFETIVVDGPRELFKRRVVVPEDGRRIVREGGGSSWLALRGAQLENKPSEDDANRAVQEPLLMDAKFQRMLEDVTSPTQEQGTTMASDLAGRSTLLARLGPIRKHDCGLLQRAFLADAGAADGSIQGETKLVVDRVREFLASQSLDSSQITNTVIILRNMADFPKVNGEYGKLFVKPNPPSRITISCGSLLPEGRSIALYLTVPDARVGRGRDGLHVQSRSYWAPANIGPYSQAIDIPATSELESTGIRAVYVAGQIPLLPASMSLPPPSDTSLQLQVVLSLQHLWRIGQELKIQYWTSAVAYFARSTSADDMERKAGLAGKAWALAHAPPDEDEEAEGGPDLWDLKFNPQYMSLGAGEGQSSKTPLPDWSVFTMRQQNEPETCIPPLFSVEIESLPRGSDVEWHAHVGLKQIEEGSAEMVHVPEVGAEGWRAWHTIVQTASVYVIYTILALGSGQVSTLAGVRQDMAKAYAGSLAGIGVDAAGLTTEDPYLMYADLECVADAWKEIQGSAEEGQPVALVPCYSIRSMRDRGGRRRRPVRLGRLGRGDPIVSGGVQGAPLAVKSRERALRARHEDLPASPLHLQPVNGIARSLGPAASHLDLACMGGG</sequence>
<evidence type="ECO:0000256" key="5">
    <source>
        <dbReference type="ARBA" id="ARBA00048108"/>
    </source>
</evidence>
<gene>
    <name evidence="8" type="ORF">Purlil1_4325</name>
</gene>
<evidence type="ECO:0000313" key="8">
    <source>
        <dbReference type="EMBL" id="KAK4091311.1"/>
    </source>
</evidence>
<accession>A0ABR0C5D7</accession>
<dbReference type="Pfam" id="PF01902">
    <property type="entry name" value="Diphthami_syn_2"/>
    <property type="match status" value="1"/>
</dbReference>
<dbReference type="CDD" id="cd06156">
    <property type="entry name" value="eu_AANH_C_2"/>
    <property type="match status" value="1"/>
</dbReference>
<dbReference type="InterPro" id="IPR035959">
    <property type="entry name" value="RutC-like_sf"/>
</dbReference>
<name>A0ABR0C5D7_PURLI</name>
<dbReference type="InterPro" id="IPR014729">
    <property type="entry name" value="Rossmann-like_a/b/a_fold"/>
</dbReference>
<comment type="caution">
    <text evidence="8">The sequence shown here is derived from an EMBL/GenBank/DDBJ whole genome shotgun (WGS) entry which is preliminary data.</text>
</comment>
<dbReference type="EC" id="6.3.1.14" evidence="1"/>
<evidence type="ECO:0000259" key="7">
    <source>
        <dbReference type="Pfam" id="PF01902"/>
    </source>
</evidence>
<comment type="catalytic activity">
    <reaction evidence="5">
        <text>diphthine-[translation elongation factor 2] + NH4(+) + ATP = diphthamide-[translation elongation factor 2] + AMP + diphosphate + H(+)</text>
        <dbReference type="Rhea" id="RHEA:19753"/>
        <dbReference type="Rhea" id="RHEA-COMP:10172"/>
        <dbReference type="Rhea" id="RHEA-COMP:10174"/>
        <dbReference type="ChEBI" id="CHEBI:15378"/>
        <dbReference type="ChEBI" id="CHEBI:16692"/>
        <dbReference type="ChEBI" id="CHEBI:28938"/>
        <dbReference type="ChEBI" id="CHEBI:30616"/>
        <dbReference type="ChEBI" id="CHEBI:33019"/>
        <dbReference type="ChEBI" id="CHEBI:82696"/>
        <dbReference type="ChEBI" id="CHEBI:456215"/>
        <dbReference type="EC" id="6.3.1.14"/>
    </reaction>
</comment>
<keyword evidence="9" id="KW-1185">Reference proteome</keyword>
<reference evidence="8 9" key="1">
    <citation type="journal article" date="2024" name="Microbiol. Resour. Announc.">
        <title>Genome annotations for the ascomycete fungi Trichoderma harzianum, Trichoderma aggressivum, and Purpureocillium lilacinum.</title>
        <authorList>
            <person name="Beijen E.P.W."/>
            <person name="Ohm R.A."/>
        </authorList>
    </citation>
    <scope>NUCLEOTIDE SEQUENCE [LARGE SCALE GENOMIC DNA]</scope>
    <source>
        <strain evidence="8 9">CBS 150709</strain>
    </source>
</reference>
<dbReference type="SUPFAM" id="SSF52402">
    <property type="entry name" value="Adenine nucleotide alpha hydrolases-like"/>
    <property type="match status" value="1"/>
</dbReference>
<dbReference type="PANTHER" id="PTHR12196">
    <property type="entry name" value="DOMAIN OF UNKNOWN FUNCTION 71 DUF71 -CONTAINING PROTEIN"/>
    <property type="match status" value="1"/>
</dbReference>
<evidence type="ECO:0000256" key="3">
    <source>
        <dbReference type="ARBA" id="ARBA00029814"/>
    </source>
</evidence>
<dbReference type="InterPro" id="IPR030662">
    <property type="entry name" value="DPH6/MJ0570"/>
</dbReference>
<dbReference type="Gene3D" id="3.40.50.620">
    <property type="entry name" value="HUPs"/>
    <property type="match status" value="1"/>
</dbReference>
<dbReference type="Gene3D" id="3.30.1330.40">
    <property type="entry name" value="RutC-like"/>
    <property type="match status" value="2"/>
</dbReference>
<dbReference type="EMBL" id="JAWRVI010000012">
    <property type="protein sequence ID" value="KAK4091311.1"/>
    <property type="molecule type" value="Genomic_DNA"/>
</dbReference>
<evidence type="ECO:0000256" key="4">
    <source>
        <dbReference type="ARBA" id="ARBA00031552"/>
    </source>
</evidence>
<evidence type="ECO:0000256" key="2">
    <source>
        <dbReference type="ARBA" id="ARBA00018426"/>
    </source>
</evidence>
<dbReference type="CDD" id="cd01994">
    <property type="entry name" value="AANH_PF0828-like"/>
    <property type="match status" value="1"/>
</dbReference>
<dbReference type="PANTHER" id="PTHR12196:SF2">
    <property type="entry name" value="DIPHTHINE--AMMONIA LIGASE"/>
    <property type="match status" value="1"/>
</dbReference>
<evidence type="ECO:0000256" key="1">
    <source>
        <dbReference type="ARBA" id="ARBA00012089"/>
    </source>
</evidence>
<evidence type="ECO:0000256" key="6">
    <source>
        <dbReference type="SAM" id="MobiDB-lite"/>
    </source>
</evidence>
<dbReference type="Proteomes" id="UP001287286">
    <property type="component" value="Unassembled WGS sequence"/>
</dbReference>
<dbReference type="InterPro" id="IPR002761">
    <property type="entry name" value="Diphthami_syn_dom"/>
</dbReference>